<organism evidence="1 2">
    <name type="scientific">Nesterenkonia aethiopica</name>
    <dbReference type="NCBI Taxonomy" id="269144"/>
    <lineage>
        <taxon>Bacteria</taxon>
        <taxon>Bacillati</taxon>
        <taxon>Actinomycetota</taxon>
        <taxon>Actinomycetes</taxon>
        <taxon>Micrococcales</taxon>
        <taxon>Micrococcaceae</taxon>
        <taxon>Nesterenkonia</taxon>
    </lineage>
</organism>
<evidence type="ECO:0000313" key="2">
    <source>
        <dbReference type="Proteomes" id="UP001500236"/>
    </source>
</evidence>
<accession>A0ABP6LZU4</accession>
<proteinExistence type="predicted"/>
<sequence>MCKLRPQVQPWRRACEVSSGGERGPETAVLRGQLGEARRRSERPVCGVAIRLDAVPGTGRDAPGARMEGSAGVECHYRRTIVEVAALPSAPYYSTPALLDGSLTGD</sequence>
<name>A0ABP6LZU4_9MICC</name>
<dbReference type="Proteomes" id="UP001500236">
    <property type="component" value="Unassembled WGS sequence"/>
</dbReference>
<protein>
    <submittedName>
        <fullName evidence="1">Uncharacterized protein</fullName>
    </submittedName>
</protein>
<evidence type="ECO:0000313" key="1">
    <source>
        <dbReference type="EMBL" id="GAA3069346.1"/>
    </source>
</evidence>
<dbReference type="EMBL" id="BAAAVT010000014">
    <property type="protein sequence ID" value="GAA3069346.1"/>
    <property type="molecule type" value="Genomic_DNA"/>
</dbReference>
<comment type="caution">
    <text evidence="1">The sequence shown here is derived from an EMBL/GenBank/DDBJ whole genome shotgun (WGS) entry which is preliminary data.</text>
</comment>
<reference evidence="2" key="1">
    <citation type="journal article" date="2019" name="Int. J. Syst. Evol. Microbiol.">
        <title>The Global Catalogue of Microorganisms (GCM) 10K type strain sequencing project: providing services to taxonomists for standard genome sequencing and annotation.</title>
        <authorList>
            <consortium name="The Broad Institute Genomics Platform"/>
            <consortium name="The Broad Institute Genome Sequencing Center for Infectious Disease"/>
            <person name="Wu L."/>
            <person name="Ma J."/>
        </authorList>
    </citation>
    <scope>NUCLEOTIDE SEQUENCE [LARGE SCALE GENOMIC DNA]</scope>
    <source>
        <strain evidence="2">JCM 14309</strain>
    </source>
</reference>
<gene>
    <name evidence="1" type="ORF">GCM10010529_22250</name>
</gene>
<keyword evidence="2" id="KW-1185">Reference proteome</keyword>